<dbReference type="AlphaFoldDB" id="A0A177A9J3"/>
<protein>
    <submittedName>
        <fullName evidence="1">Uncharacterized protein</fullName>
    </submittedName>
</protein>
<organism evidence="1">
    <name type="scientific">Pseudogymnoascus destructans</name>
    <dbReference type="NCBI Taxonomy" id="655981"/>
    <lineage>
        <taxon>Eukaryota</taxon>
        <taxon>Fungi</taxon>
        <taxon>Dikarya</taxon>
        <taxon>Ascomycota</taxon>
        <taxon>Pezizomycotina</taxon>
        <taxon>Leotiomycetes</taxon>
        <taxon>Thelebolales</taxon>
        <taxon>Thelebolaceae</taxon>
        <taxon>Pseudogymnoascus</taxon>
    </lineage>
</organism>
<name>A0A177A9J3_9PEZI</name>
<dbReference type="GeneID" id="36288592"/>
<dbReference type="OrthoDB" id="4062651at2759"/>
<accession>A0A177A9J3</accession>
<evidence type="ECO:0000313" key="1">
    <source>
        <dbReference type="EMBL" id="OAF57764.1"/>
    </source>
</evidence>
<gene>
    <name evidence="1" type="ORF">VC83_05527</name>
</gene>
<dbReference type="Proteomes" id="UP000077154">
    <property type="component" value="Unassembled WGS sequence"/>
</dbReference>
<dbReference type="eggNOG" id="ENOG502SQ23">
    <property type="taxonomic scope" value="Eukaryota"/>
</dbReference>
<dbReference type="RefSeq" id="XP_024323050.1">
    <property type="nucleotide sequence ID" value="XM_024469148.1"/>
</dbReference>
<proteinExistence type="predicted"/>
<reference evidence="1" key="1">
    <citation type="submission" date="2016-03" db="EMBL/GenBank/DDBJ databases">
        <title>Updated assembly of Pseudogymnoascus destructans, the fungus causing white-nose syndrome of bats.</title>
        <authorList>
            <person name="Palmer J.M."/>
            <person name="Drees K.P."/>
            <person name="Foster J.T."/>
            <person name="Lindner D.L."/>
        </authorList>
    </citation>
    <scope>NUCLEOTIDE SEQUENCE [LARGE SCALE GENOMIC DNA]</scope>
    <source>
        <strain evidence="1">20631-21</strain>
    </source>
</reference>
<sequence>MCSGTCFHVTLSAENFQDAPDIKEQYLHYLDALEADDIDVTEEGLYDWALEPLLPHFQRIDSNPTNEQTFTLHDYFNPITLKHKLHAPGGILVASPNDENTASPRHQGVSLAPSDLSFPWPSFRPSAISICNKDPKDALTQFPRKVLADKETICYFKAFQPGCQRDALHELNAYTY</sequence>
<dbReference type="VEuPathDB" id="FungiDB:GMDG_04068"/>
<dbReference type="EMBL" id="KV441399">
    <property type="protein sequence ID" value="OAF57764.1"/>
    <property type="molecule type" value="Genomic_DNA"/>
</dbReference>